<reference evidence="1" key="1">
    <citation type="submission" date="2024-12" db="EMBL/GenBank/DDBJ databases">
        <title>Comparative genomics and development of molecular markers within Purpureocillium lilacinum and among Purpureocillium species.</title>
        <authorList>
            <person name="Yeh Z.-Y."/>
            <person name="Ni N.-T."/>
            <person name="Lo P.-H."/>
            <person name="Mushyakhwo K."/>
            <person name="Lin C.-F."/>
            <person name="Nai Y.-S."/>
        </authorList>
    </citation>
    <scope>NUCLEOTIDE SEQUENCE</scope>
    <source>
        <strain evidence="1">NCHU-NPUST-175</strain>
    </source>
</reference>
<evidence type="ECO:0000313" key="2">
    <source>
        <dbReference type="Proteomes" id="UP001638806"/>
    </source>
</evidence>
<dbReference type="EMBL" id="JBGNUJ010000003">
    <property type="protein sequence ID" value="KAL3962951.1"/>
    <property type="molecule type" value="Genomic_DNA"/>
</dbReference>
<dbReference type="Proteomes" id="UP001638806">
    <property type="component" value="Unassembled WGS sequence"/>
</dbReference>
<protein>
    <submittedName>
        <fullName evidence="1">Uncharacterized protein</fullName>
    </submittedName>
</protein>
<comment type="caution">
    <text evidence="1">The sequence shown here is derived from an EMBL/GenBank/DDBJ whole genome shotgun (WGS) entry which is preliminary data.</text>
</comment>
<accession>A0ACC4E5P0</accession>
<name>A0ACC4E5P0_PURLI</name>
<proteinExistence type="predicted"/>
<evidence type="ECO:0000313" key="1">
    <source>
        <dbReference type="EMBL" id="KAL3962951.1"/>
    </source>
</evidence>
<gene>
    <name evidence="1" type="ORF">ACCO45_004474</name>
</gene>
<organism evidence="1 2">
    <name type="scientific">Purpureocillium lilacinum</name>
    <name type="common">Paecilomyces lilacinus</name>
    <dbReference type="NCBI Taxonomy" id="33203"/>
    <lineage>
        <taxon>Eukaryota</taxon>
        <taxon>Fungi</taxon>
        <taxon>Dikarya</taxon>
        <taxon>Ascomycota</taxon>
        <taxon>Pezizomycotina</taxon>
        <taxon>Sordariomycetes</taxon>
        <taxon>Hypocreomycetidae</taxon>
        <taxon>Hypocreales</taxon>
        <taxon>Ophiocordycipitaceae</taxon>
        <taxon>Purpureocillium</taxon>
    </lineage>
</organism>
<sequence>MAPELRHAWIGASPELVSQKGWRDQGRPGCQSSNYPHGDGGHTRKFSDSVEVQREQQVQERTPDAATVPTMAEFRESYGTLKRAHHFYDDEQRDNELSWRVDQALYKPQHISSTSTQDYMEKQIGDALRRLTGQMGHRDDSQTSPDVKDGSIAAYGRPYGPEHKQDSILHHDSKACQRNLSSLARTGCLTCRKRKKKCDEHKPECSECIRSEFPCAEYLPQRWPSRSAAIPLESKDSIYFPPGAYDMLQYGACRTLPVNQEPFPRNHVQTPRIDPPKGSSLVILDDERPTASTLASASIASPKHKLPGIAYAPGPTLLTPVSASTQSPSFGDGMVEEHYRVPPLHGLSRNEPKTPHPGNALRQINILHQTRMASPTPHPQLAASNAHIVARRGLTHAQYTQRQMQKEAMLSGGITIPSTRSCAWTVSAAPLPAGKSRLFLEILKPRDPVRVSPTEALPITNVGRAGRYVAVEAPFTCDYGYNITIGHHVVIGRNCTINDVCEVKIGDNCVIGPNVSIFTASLPTHPYRGQSGHGPQFGRAITIAQDCWIGGGAIILPGRTIGKGSTIGAGCIVTKAILFINPFCYLSEPQPLCGHIVVKPVELKDLHHQILMPPWSRPRNPRCVRPPPSRIEWAPGRIRRDFGVLLALVAVLQQERAQKWLCHQHRSYTRRFPAILDVGRRERLLACSLVARKESLLADRAGIGQQAEKSDLFAVVVLQREKTDISSGCNS</sequence>
<keyword evidence="2" id="KW-1185">Reference proteome</keyword>